<evidence type="ECO:0000259" key="8">
    <source>
        <dbReference type="PROSITE" id="PS50850"/>
    </source>
</evidence>
<dbReference type="Proteomes" id="UP000276178">
    <property type="component" value="Unassembled WGS sequence"/>
</dbReference>
<keyword evidence="2" id="KW-0813">Transport</keyword>
<dbReference type="AlphaFoldDB" id="A0A3M8ASR2"/>
<dbReference type="InterPro" id="IPR020846">
    <property type="entry name" value="MFS_dom"/>
</dbReference>
<feature type="domain" description="Major facilitator superfamily (MFS) profile" evidence="8">
    <location>
        <begin position="31"/>
        <end position="361"/>
    </location>
</feature>
<evidence type="ECO:0000256" key="1">
    <source>
        <dbReference type="ARBA" id="ARBA00004651"/>
    </source>
</evidence>
<feature type="transmembrane region" description="Helical" evidence="7">
    <location>
        <begin position="61"/>
        <end position="85"/>
    </location>
</feature>
<comment type="subcellular location">
    <subcellularLocation>
        <location evidence="1">Cell membrane</location>
        <topology evidence="1">Multi-pass membrane protein</topology>
    </subcellularLocation>
</comment>
<dbReference type="CDD" id="cd06173">
    <property type="entry name" value="MFS_MefA_like"/>
    <property type="match status" value="1"/>
</dbReference>
<feature type="transmembrane region" description="Helical" evidence="7">
    <location>
        <begin position="333"/>
        <end position="351"/>
    </location>
</feature>
<keyword evidence="3" id="KW-1003">Cell membrane</keyword>
<gene>
    <name evidence="9" type="ORF">EB820_14395</name>
</gene>
<proteinExistence type="predicted"/>
<feature type="transmembrane region" description="Helical" evidence="7">
    <location>
        <begin position="163"/>
        <end position="187"/>
    </location>
</feature>
<keyword evidence="4 7" id="KW-0812">Transmembrane</keyword>
<feature type="transmembrane region" description="Helical" evidence="7">
    <location>
        <begin position="276"/>
        <end position="301"/>
    </location>
</feature>
<sequence>MLFCVQKRMSHMNVHMRRMYMSTKKESWKQTFYTIFAGQAFSLLGSAVVQFSIIWWLTEKTGSALVLTIASMAGFLPQALVGPFAGTIVDRLDRKKIMIAADMFIALVSLALAILFLSGIEPPVWVFYAVLGLRSIGTAFHMPSMQASIPLIAPEDQLMKVQGWIQTLTSAVSMAGPMLGAFLLAYFSMETVLLLDVAGALLASAALLLVHIPNPERSVPEEGERGMRSEIKAGLRELMKSRGLVVITAAIGFTSFVYVPVGALFTLMVLSHFGKGAWHAGVVEFSFAAGMLVGSILLGSWGARQNRVYLLTGGIALLGLGLFFSGLLPASGFVGFVLLSGLMGISGPLCLSECSPRSFQR</sequence>
<dbReference type="InterPro" id="IPR011701">
    <property type="entry name" value="MFS"/>
</dbReference>
<organism evidence="9 10">
    <name type="scientific">Brevibacillus agri</name>
    <dbReference type="NCBI Taxonomy" id="51101"/>
    <lineage>
        <taxon>Bacteria</taxon>
        <taxon>Bacillati</taxon>
        <taxon>Bacillota</taxon>
        <taxon>Bacilli</taxon>
        <taxon>Bacillales</taxon>
        <taxon>Paenibacillaceae</taxon>
        <taxon>Brevibacillus</taxon>
    </lineage>
</organism>
<name>A0A3M8ASR2_9BACL</name>
<dbReference type="GO" id="GO:0005886">
    <property type="term" value="C:plasma membrane"/>
    <property type="evidence" value="ECO:0007669"/>
    <property type="project" value="UniProtKB-SubCell"/>
</dbReference>
<evidence type="ECO:0000256" key="3">
    <source>
        <dbReference type="ARBA" id="ARBA00022475"/>
    </source>
</evidence>
<protein>
    <submittedName>
        <fullName evidence="9">MFS transporter</fullName>
    </submittedName>
</protein>
<reference evidence="9 10" key="1">
    <citation type="submission" date="2018-10" db="EMBL/GenBank/DDBJ databases">
        <title>Phylogenomics of Brevibacillus.</title>
        <authorList>
            <person name="Dunlap C."/>
        </authorList>
    </citation>
    <scope>NUCLEOTIDE SEQUENCE [LARGE SCALE GENOMIC DNA]</scope>
    <source>
        <strain evidence="9 10">NRRL NRS 1219</strain>
    </source>
</reference>
<dbReference type="SUPFAM" id="SSF103473">
    <property type="entry name" value="MFS general substrate transporter"/>
    <property type="match status" value="1"/>
</dbReference>
<dbReference type="Pfam" id="PF07690">
    <property type="entry name" value="MFS_1"/>
    <property type="match status" value="1"/>
</dbReference>
<keyword evidence="5 7" id="KW-1133">Transmembrane helix</keyword>
<evidence type="ECO:0000256" key="7">
    <source>
        <dbReference type="SAM" id="Phobius"/>
    </source>
</evidence>
<dbReference type="Gene3D" id="1.20.1250.20">
    <property type="entry name" value="MFS general substrate transporter like domains"/>
    <property type="match status" value="1"/>
</dbReference>
<dbReference type="PANTHER" id="PTHR43266">
    <property type="entry name" value="MACROLIDE-EFFLUX PROTEIN"/>
    <property type="match status" value="1"/>
</dbReference>
<evidence type="ECO:0000256" key="5">
    <source>
        <dbReference type="ARBA" id="ARBA00022989"/>
    </source>
</evidence>
<evidence type="ECO:0000256" key="2">
    <source>
        <dbReference type="ARBA" id="ARBA00022448"/>
    </source>
</evidence>
<dbReference type="PANTHER" id="PTHR43266:SF10">
    <property type="entry name" value="BACILYSIN EXPORTER BACE-RELATED"/>
    <property type="match status" value="1"/>
</dbReference>
<comment type="caution">
    <text evidence="9">The sequence shown here is derived from an EMBL/GenBank/DDBJ whole genome shotgun (WGS) entry which is preliminary data.</text>
</comment>
<evidence type="ECO:0000313" key="9">
    <source>
        <dbReference type="EMBL" id="RNB54238.1"/>
    </source>
</evidence>
<feature type="transmembrane region" description="Helical" evidence="7">
    <location>
        <begin position="244"/>
        <end position="270"/>
    </location>
</feature>
<dbReference type="InterPro" id="IPR036259">
    <property type="entry name" value="MFS_trans_sf"/>
</dbReference>
<feature type="transmembrane region" description="Helical" evidence="7">
    <location>
        <begin position="97"/>
        <end position="118"/>
    </location>
</feature>
<evidence type="ECO:0000313" key="10">
    <source>
        <dbReference type="Proteomes" id="UP000276178"/>
    </source>
</evidence>
<dbReference type="OrthoDB" id="9775268at2"/>
<evidence type="ECO:0000256" key="4">
    <source>
        <dbReference type="ARBA" id="ARBA00022692"/>
    </source>
</evidence>
<accession>A0A3M8ASR2</accession>
<evidence type="ECO:0000256" key="6">
    <source>
        <dbReference type="ARBA" id="ARBA00023136"/>
    </source>
</evidence>
<dbReference type="PROSITE" id="PS50850">
    <property type="entry name" value="MFS"/>
    <property type="match status" value="1"/>
</dbReference>
<dbReference type="EMBL" id="RHHN01000041">
    <property type="protein sequence ID" value="RNB54238.1"/>
    <property type="molecule type" value="Genomic_DNA"/>
</dbReference>
<keyword evidence="6 7" id="KW-0472">Membrane</keyword>
<feature type="transmembrane region" description="Helical" evidence="7">
    <location>
        <begin position="308"/>
        <end position="327"/>
    </location>
</feature>
<dbReference type="GO" id="GO:0022857">
    <property type="term" value="F:transmembrane transporter activity"/>
    <property type="evidence" value="ECO:0007669"/>
    <property type="project" value="InterPro"/>
</dbReference>